<proteinExistence type="predicted"/>
<gene>
    <name evidence="1" type="ORF">M8818_006715</name>
</gene>
<sequence length="155" mass="17232">MATITSLDLQSVVILTDTYDSPPIVVYDSLIRAASPYMNRLVSNEPHDGEVRRVELQYDGLLQTDDIGIYVRWLYGVKLKDIFPVSYEEQVGDYARLYLSACELGDKRFTSAVMDRLITAIEEATLLSKTSDSAVRDVVKVLYQVLGNGEGGDTG</sequence>
<dbReference type="EMBL" id="JAMKPW020000041">
    <property type="protein sequence ID" value="KAK8196550.1"/>
    <property type="molecule type" value="Genomic_DNA"/>
</dbReference>
<name>A0ACC3S941_9PEZI</name>
<keyword evidence="2" id="KW-1185">Reference proteome</keyword>
<comment type="caution">
    <text evidence="1">The sequence shown here is derived from an EMBL/GenBank/DDBJ whole genome shotgun (WGS) entry which is preliminary data.</text>
</comment>
<evidence type="ECO:0000313" key="1">
    <source>
        <dbReference type="EMBL" id="KAK8196550.1"/>
    </source>
</evidence>
<reference evidence="1" key="1">
    <citation type="submission" date="2024-02" db="EMBL/GenBank/DDBJ databases">
        <title>Metagenome Assembled Genome of Zalaria obscura JY119.</title>
        <authorList>
            <person name="Vighnesh L."/>
            <person name="Jagadeeshwari U."/>
            <person name="Venkata Ramana C."/>
            <person name="Sasikala C."/>
        </authorList>
    </citation>
    <scope>NUCLEOTIDE SEQUENCE</scope>
    <source>
        <strain evidence="1">JY119</strain>
    </source>
</reference>
<accession>A0ACC3S941</accession>
<protein>
    <submittedName>
        <fullName evidence="1">Uncharacterized protein</fullName>
    </submittedName>
</protein>
<dbReference type="Proteomes" id="UP001320706">
    <property type="component" value="Unassembled WGS sequence"/>
</dbReference>
<organism evidence="1 2">
    <name type="scientific">Zalaria obscura</name>
    <dbReference type="NCBI Taxonomy" id="2024903"/>
    <lineage>
        <taxon>Eukaryota</taxon>
        <taxon>Fungi</taxon>
        <taxon>Dikarya</taxon>
        <taxon>Ascomycota</taxon>
        <taxon>Pezizomycotina</taxon>
        <taxon>Dothideomycetes</taxon>
        <taxon>Dothideomycetidae</taxon>
        <taxon>Dothideales</taxon>
        <taxon>Zalariaceae</taxon>
        <taxon>Zalaria</taxon>
    </lineage>
</organism>
<evidence type="ECO:0000313" key="2">
    <source>
        <dbReference type="Proteomes" id="UP001320706"/>
    </source>
</evidence>